<dbReference type="Proteomes" id="UP001253193">
    <property type="component" value="Unassembled WGS sequence"/>
</dbReference>
<gene>
    <name evidence="2" type="ORF">QX249_12140</name>
</gene>
<proteinExistence type="predicted"/>
<comment type="caution">
    <text evidence="2">The sequence shown here is derived from an EMBL/GenBank/DDBJ whole genome shotgun (WGS) entry which is preliminary data.</text>
</comment>
<organism evidence="2 3">
    <name type="scientific">Vibrio parahaemolyticus</name>
    <dbReference type="NCBI Taxonomy" id="670"/>
    <lineage>
        <taxon>Bacteria</taxon>
        <taxon>Pseudomonadati</taxon>
        <taxon>Pseudomonadota</taxon>
        <taxon>Gammaproteobacteria</taxon>
        <taxon>Vibrionales</taxon>
        <taxon>Vibrionaceae</taxon>
        <taxon>Vibrio</taxon>
    </lineage>
</organism>
<feature type="region of interest" description="Disordered" evidence="1">
    <location>
        <begin position="37"/>
        <end position="58"/>
    </location>
</feature>
<evidence type="ECO:0000256" key="1">
    <source>
        <dbReference type="SAM" id="MobiDB-lite"/>
    </source>
</evidence>
<dbReference type="EMBL" id="JAUHGG010000003">
    <property type="protein sequence ID" value="MDS1821412.1"/>
    <property type="molecule type" value="Genomic_DNA"/>
</dbReference>
<evidence type="ECO:0000313" key="3">
    <source>
        <dbReference type="Proteomes" id="UP001253193"/>
    </source>
</evidence>
<dbReference type="RefSeq" id="WP_311020298.1">
    <property type="nucleotide sequence ID" value="NZ_JAUHGG010000003.1"/>
</dbReference>
<evidence type="ECO:0000313" key="2">
    <source>
        <dbReference type="EMBL" id="MDS1821412.1"/>
    </source>
</evidence>
<name>A0AAW8PYQ5_VIBPH</name>
<sequence length="58" mass="6568">MTTNNKQNYVAIVGGTPVGGKAALEEIKRISENKNHFTSHRIRTGKGDRVRKRQSFRN</sequence>
<dbReference type="AlphaFoldDB" id="A0AAW8PYQ5"/>
<protein>
    <submittedName>
        <fullName evidence="2">Uncharacterized protein</fullName>
    </submittedName>
</protein>
<reference evidence="2" key="1">
    <citation type="submission" date="2023-06" db="EMBL/GenBank/DDBJ databases">
        <title>Genomic Diversity of Vibrio spp. and Metagenomic Analysis of Pathogens in Florida Gulf Coastal Waters Following Hurricane Ian.</title>
        <authorList>
            <person name="Brumfield K.D."/>
        </authorList>
    </citation>
    <scope>NUCLEOTIDE SEQUENCE</scope>
    <source>
        <strain evidence="2">WBS2B-138</strain>
    </source>
</reference>
<accession>A0AAW8PYQ5</accession>